<feature type="region of interest" description="Disordered" evidence="1">
    <location>
        <begin position="1"/>
        <end position="23"/>
    </location>
</feature>
<dbReference type="WBParaSite" id="SBAD_0000703601-mRNA-1">
    <property type="protein sequence ID" value="SBAD_0000703601-mRNA-1"/>
    <property type="gene ID" value="SBAD_0000703601"/>
</dbReference>
<evidence type="ECO:0000313" key="4">
    <source>
        <dbReference type="WBParaSite" id="SBAD_0000703601-mRNA-1"/>
    </source>
</evidence>
<protein>
    <submittedName>
        <fullName evidence="4">RPAP1_N domain-containing protein</fullName>
    </submittedName>
</protein>
<accession>A0A183IT26</accession>
<proteinExistence type="predicted"/>
<keyword evidence="3" id="KW-1185">Reference proteome</keyword>
<dbReference type="AlphaFoldDB" id="A0A183IT26"/>
<reference evidence="4" key="1">
    <citation type="submission" date="2016-06" db="UniProtKB">
        <authorList>
            <consortium name="WormBaseParasite"/>
        </authorList>
    </citation>
    <scope>IDENTIFICATION</scope>
</reference>
<sequence length="95" mass="10586">MLFDSEAASRNSQVHAVKDEQSSKSTAIKEIAEIAFDQNLCDLDLSAAPTKQKITKRDFTSDGGSKQRAVLKSDVFSDLDVLNKMNKWTFRSDTN</sequence>
<name>A0A183IT26_9BILA</name>
<gene>
    <name evidence="2" type="ORF">SBAD_LOCUS6773</name>
</gene>
<reference evidence="2 3" key="2">
    <citation type="submission" date="2018-11" db="EMBL/GenBank/DDBJ databases">
        <authorList>
            <consortium name="Pathogen Informatics"/>
        </authorList>
    </citation>
    <scope>NUCLEOTIDE SEQUENCE [LARGE SCALE GENOMIC DNA]</scope>
</reference>
<evidence type="ECO:0000313" key="3">
    <source>
        <dbReference type="Proteomes" id="UP000270296"/>
    </source>
</evidence>
<evidence type="ECO:0000313" key="2">
    <source>
        <dbReference type="EMBL" id="VDP10790.1"/>
    </source>
</evidence>
<dbReference type="Proteomes" id="UP000270296">
    <property type="component" value="Unassembled WGS sequence"/>
</dbReference>
<organism evidence="4">
    <name type="scientific">Soboliphyme baturini</name>
    <dbReference type="NCBI Taxonomy" id="241478"/>
    <lineage>
        <taxon>Eukaryota</taxon>
        <taxon>Metazoa</taxon>
        <taxon>Ecdysozoa</taxon>
        <taxon>Nematoda</taxon>
        <taxon>Enoplea</taxon>
        <taxon>Dorylaimia</taxon>
        <taxon>Dioctophymatida</taxon>
        <taxon>Dioctophymatoidea</taxon>
        <taxon>Soboliphymatidae</taxon>
        <taxon>Soboliphyme</taxon>
    </lineage>
</organism>
<evidence type="ECO:0000256" key="1">
    <source>
        <dbReference type="SAM" id="MobiDB-lite"/>
    </source>
</evidence>
<dbReference type="EMBL" id="UZAM01010034">
    <property type="protein sequence ID" value="VDP10790.1"/>
    <property type="molecule type" value="Genomic_DNA"/>
</dbReference>